<feature type="domain" description="Peptidase M16 C-terminal" evidence="8">
    <location>
        <begin position="743"/>
        <end position="903"/>
    </location>
</feature>
<protein>
    <submittedName>
        <fullName evidence="9">Insulinase family protein</fullName>
    </submittedName>
</protein>
<feature type="chain" id="PRO_5045184882" evidence="6">
    <location>
        <begin position="26"/>
        <end position="980"/>
    </location>
</feature>
<dbReference type="Pfam" id="PF00675">
    <property type="entry name" value="Peptidase_M16"/>
    <property type="match status" value="1"/>
</dbReference>
<gene>
    <name evidence="9" type="ORF">GTZ99_04800</name>
</gene>
<dbReference type="Proteomes" id="UP000753724">
    <property type="component" value="Unassembled WGS sequence"/>
</dbReference>
<feature type="domain" description="Peptidase M16 C-terminal" evidence="8">
    <location>
        <begin position="244"/>
        <end position="426"/>
    </location>
</feature>
<keyword evidence="6" id="KW-0732">Signal</keyword>
<feature type="signal peptide" evidence="6">
    <location>
        <begin position="1"/>
        <end position="25"/>
    </location>
</feature>
<evidence type="ECO:0000256" key="2">
    <source>
        <dbReference type="ARBA" id="ARBA00022670"/>
    </source>
</evidence>
<feature type="domain" description="Peptidase M16 N-terminal" evidence="7">
    <location>
        <begin position="88"/>
        <end position="201"/>
    </location>
</feature>
<keyword evidence="2" id="KW-0645">Protease</keyword>
<reference evidence="10" key="1">
    <citation type="submission" date="2020-01" db="EMBL/GenBank/DDBJ databases">
        <title>Sphingomonas sp. strain CSW-10.</title>
        <authorList>
            <person name="Chen W.-M."/>
        </authorList>
    </citation>
    <scope>NUCLEOTIDE SEQUENCE [LARGE SCALE GENOMIC DNA]</scope>
    <source>
        <strain evidence="10">FSY-8</strain>
    </source>
</reference>
<evidence type="ECO:0000256" key="4">
    <source>
        <dbReference type="ARBA" id="ARBA00022833"/>
    </source>
</evidence>
<dbReference type="InterPro" id="IPR007863">
    <property type="entry name" value="Peptidase_M16_C"/>
</dbReference>
<dbReference type="EMBL" id="JAAAPO010000002">
    <property type="protein sequence ID" value="NBC35872.1"/>
    <property type="molecule type" value="Genomic_DNA"/>
</dbReference>
<evidence type="ECO:0000256" key="3">
    <source>
        <dbReference type="ARBA" id="ARBA00022801"/>
    </source>
</evidence>
<dbReference type="InterPro" id="IPR050626">
    <property type="entry name" value="Peptidase_M16"/>
</dbReference>
<evidence type="ECO:0000259" key="7">
    <source>
        <dbReference type="Pfam" id="PF00675"/>
    </source>
</evidence>
<comment type="similarity">
    <text evidence="1">Belongs to the peptidase M16 family.</text>
</comment>
<dbReference type="PANTHER" id="PTHR43690:SF17">
    <property type="entry name" value="PROTEIN YHJJ"/>
    <property type="match status" value="1"/>
</dbReference>
<evidence type="ECO:0000256" key="5">
    <source>
        <dbReference type="ARBA" id="ARBA00023049"/>
    </source>
</evidence>
<keyword evidence="5" id="KW-0482">Metalloprotease</keyword>
<dbReference type="SUPFAM" id="SSF63411">
    <property type="entry name" value="LuxS/MPP-like metallohydrolase"/>
    <property type="match status" value="3"/>
</dbReference>
<sequence length="980" mass="105831">MNRFVRVLRLPALALIMAVPMLVVGAAPAPARQSGTAASLPPSALPPLPPQTDPWLYRGSDVPHDRDWTFGTLPNGLRWAVRNNQVPPGQVSIRIRIDAGAMHERKGEEGFAHLLEHLVFRQSKYLGQAQAIPTWQRLGATFGSDTNAETTPTQTVFKIDLPDATPQTLDESFQLLSGMMIAPVLSEANIRAEAPIVLAEKRERGGAAERVVDGTRWLMAAGQPLADHATIGSVESITGAHEASVNGFHQRWYRPENAVIVVSGDADPRLMAALIQKWFGDWPAVGAHTPAPDFGAPVTPPGGDPAWPFAGARVLVEPTQSRKFIFGVVRPWKEKLDTIVYNQGLMLDMLAQLVINRRLEAKARAGGSFLSATVDQQSESRSVEGTFVLIAPMDGDWKKALHDVRSVIAEALDRPPTTEEVAREVAEINVIFESQVQQRALLPGARVADDLIQAVDIHETVASPTAVLDIFRRSVPQFTPAAVHAHAKALFTGKAVRALYITPQAGEADEASLRAAMQERVAADAQSHVAAQTLKFADLPALGQPGPMPQVERTGLLGIEQMDLGNGVAAQIWPTRDDPGRVTVKVRFGAGYRAFTPATAPYAQLGDMALVPSGFGVVGQNDIDRLMSGRKMGYDFRIEDGYFQFSADTRDEDLADQLYLFAAKLAQPRWDASPVARAKAAAVAQYTGYDASPGGVLARDLRSLQRGGDQRFAPPSPSQLQATSLDGFRQVWGPLLASGPVEVQIFGDFDRAKGIEALRRTFGALPPRGPLAPDVLARDVTLAAPSDTPVVLHHKGDANQAAAVISWPTGAGVANITESRQLEVLSQVFANRLMEALREKAGASYAPQVASDWPLDLPSGGTITALAQLQPDMVPQFFATADKIARDLAAQPLGPDEMARVMEPLRQQISRASSSTAFFMSQIEGATQERARYAKLRSLYPDYTQVSPQVLQQLAQRYLVAGRAWRLAVLPQGGATPVGR</sequence>
<organism evidence="9 10">
    <name type="scientific">Novosphingobium ovatum</name>
    <dbReference type="NCBI Taxonomy" id="1908523"/>
    <lineage>
        <taxon>Bacteria</taxon>
        <taxon>Pseudomonadati</taxon>
        <taxon>Pseudomonadota</taxon>
        <taxon>Alphaproteobacteria</taxon>
        <taxon>Sphingomonadales</taxon>
        <taxon>Sphingomonadaceae</taxon>
        <taxon>Novosphingobium</taxon>
    </lineage>
</organism>
<proteinExistence type="inferred from homology"/>
<dbReference type="PANTHER" id="PTHR43690">
    <property type="entry name" value="NARDILYSIN"/>
    <property type="match status" value="1"/>
</dbReference>
<keyword evidence="10" id="KW-1185">Reference proteome</keyword>
<evidence type="ECO:0000256" key="1">
    <source>
        <dbReference type="ARBA" id="ARBA00007261"/>
    </source>
</evidence>
<dbReference type="InterPro" id="IPR011765">
    <property type="entry name" value="Pept_M16_N"/>
</dbReference>
<evidence type="ECO:0000256" key="6">
    <source>
        <dbReference type="SAM" id="SignalP"/>
    </source>
</evidence>
<comment type="caution">
    <text evidence="9">The sequence shown here is derived from an EMBL/GenBank/DDBJ whole genome shotgun (WGS) entry which is preliminary data.</text>
</comment>
<name>A0ABW9XBK0_9SPHN</name>
<evidence type="ECO:0000313" key="10">
    <source>
        <dbReference type="Proteomes" id="UP000753724"/>
    </source>
</evidence>
<evidence type="ECO:0000313" key="9">
    <source>
        <dbReference type="EMBL" id="NBC35872.1"/>
    </source>
</evidence>
<keyword evidence="4" id="KW-0862">Zinc</keyword>
<dbReference type="InterPro" id="IPR011249">
    <property type="entry name" value="Metalloenz_LuxS/M16"/>
</dbReference>
<dbReference type="Gene3D" id="3.30.830.10">
    <property type="entry name" value="Metalloenzyme, LuxS/M16 peptidase-like"/>
    <property type="match status" value="3"/>
</dbReference>
<evidence type="ECO:0000259" key="8">
    <source>
        <dbReference type="Pfam" id="PF05193"/>
    </source>
</evidence>
<dbReference type="RefSeq" id="WP_161717166.1">
    <property type="nucleotide sequence ID" value="NZ_JAAAPO010000002.1"/>
</dbReference>
<accession>A0ABW9XBK0</accession>
<dbReference type="Pfam" id="PF05193">
    <property type="entry name" value="Peptidase_M16_C"/>
    <property type="match status" value="2"/>
</dbReference>
<keyword evidence="3" id="KW-0378">Hydrolase</keyword>